<dbReference type="PANTHER" id="PTHR48081">
    <property type="entry name" value="AB HYDROLASE SUPERFAMILY PROTEIN C4A8.06C"/>
    <property type="match status" value="1"/>
</dbReference>
<comment type="caution">
    <text evidence="3">The sequence shown here is derived from an EMBL/GenBank/DDBJ whole genome shotgun (WGS) entry which is preliminary data.</text>
</comment>
<dbReference type="InterPro" id="IPR050300">
    <property type="entry name" value="GDXG_lipolytic_enzyme"/>
</dbReference>
<name>A0A5C8ZS35_9GAMM</name>
<reference evidence="3 4" key="1">
    <citation type="submission" date="2019-08" db="EMBL/GenBank/DDBJ databases">
        <title>Parahaliea maris sp. nov., isolated from the surface seawater.</title>
        <authorList>
            <person name="Liu Y."/>
        </authorList>
    </citation>
    <scope>NUCLEOTIDE SEQUENCE [LARGE SCALE GENOMIC DNA]</scope>
    <source>
        <strain evidence="3 4">HSLHS9</strain>
    </source>
</reference>
<gene>
    <name evidence="3" type="ORF">FV139_16070</name>
</gene>
<dbReference type="Proteomes" id="UP000321039">
    <property type="component" value="Unassembled WGS sequence"/>
</dbReference>
<dbReference type="Pfam" id="PF07859">
    <property type="entry name" value="Abhydrolase_3"/>
    <property type="match status" value="1"/>
</dbReference>
<evidence type="ECO:0000313" key="4">
    <source>
        <dbReference type="Proteomes" id="UP000321039"/>
    </source>
</evidence>
<sequence>MDHASRALLAEINKPDRYPAEFDIESVRASGRDTWLRFAGPVNADCSVEELAINESVSARLYRPLWTGKPATIVYFHGGGWTMGDLDSYDGLMRYLAGVGGYTVLGVEYRLAPEHPFPAAFNDCRAAVKWVLDDGVLAGEASPDLFLMGDSAGATLAAGLAIEMIREKEVELLGICLVYPVADLYSPHETYPSRLEFGDGNYLIGRDGIDLARALYLQPGQDPRDPRVSPIFSEELHCLPPTIVITAGYDPLKDEGRVLAERIASTGVVVRQRCFESTMHAFLSFGELPVAIEARDYVIRELDDLAAGRCDSS</sequence>
<evidence type="ECO:0000313" key="3">
    <source>
        <dbReference type="EMBL" id="TXS91256.1"/>
    </source>
</evidence>
<keyword evidence="4" id="KW-1185">Reference proteome</keyword>
<dbReference type="InterPro" id="IPR013094">
    <property type="entry name" value="AB_hydrolase_3"/>
</dbReference>
<evidence type="ECO:0000256" key="1">
    <source>
        <dbReference type="ARBA" id="ARBA00022801"/>
    </source>
</evidence>
<dbReference type="GO" id="GO:0016787">
    <property type="term" value="F:hydrolase activity"/>
    <property type="evidence" value="ECO:0007669"/>
    <property type="project" value="UniProtKB-KW"/>
</dbReference>
<proteinExistence type="predicted"/>
<dbReference type="RefSeq" id="WP_148069491.1">
    <property type="nucleotide sequence ID" value="NZ_VRZA01000006.1"/>
</dbReference>
<dbReference type="AlphaFoldDB" id="A0A5C8ZS35"/>
<feature type="domain" description="Alpha/beta hydrolase fold-3" evidence="2">
    <location>
        <begin position="73"/>
        <end position="283"/>
    </location>
</feature>
<dbReference type="Gene3D" id="3.40.50.1820">
    <property type="entry name" value="alpha/beta hydrolase"/>
    <property type="match status" value="1"/>
</dbReference>
<organism evidence="3 4">
    <name type="scientific">Parahaliea maris</name>
    <dbReference type="NCBI Taxonomy" id="2716870"/>
    <lineage>
        <taxon>Bacteria</taxon>
        <taxon>Pseudomonadati</taxon>
        <taxon>Pseudomonadota</taxon>
        <taxon>Gammaproteobacteria</taxon>
        <taxon>Cellvibrionales</taxon>
        <taxon>Halieaceae</taxon>
        <taxon>Parahaliea</taxon>
    </lineage>
</organism>
<dbReference type="InterPro" id="IPR029058">
    <property type="entry name" value="AB_hydrolase_fold"/>
</dbReference>
<dbReference type="EMBL" id="VRZA01000006">
    <property type="protein sequence ID" value="TXS91256.1"/>
    <property type="molecule type" value="Genomic_DNA"/>
</dbReference>
<dbReference type="SUPFAM" id="SSF53474">
    <property type="entry name" value="alpha/beta-Hydrolases"/>
    <property type="match status" value="1"/>
</dbReference>
<protein>
    <submittedName>
        <fullName evidence="3">Alpha/beta hydrolase</fullName>
    </submittedName>
</protein>
<evidence type="ECO:0000259" key="2">
    <source>
        <dbReference type="Pfam" id="PF07859"/>
    </source>
</evidence>
<keyword evidence="1 3" id="KW-0378">Hydrolase</keyword>
<dbReference type="PANTHER" id="PTHR48081:SF8">
    <property type="entry name" value="ALPHA_BETA HYDROLASE FOLD-3 DOMAIN-CONTAINING PROTEIN-RELATED"/>
    <property type="match status" value="1"/>
</dbReference>
<accession>A0A5C8ZS35</accession>